<keyword evidence="1 3" id="KW-0145">Chemotaxis</keyword>
<dbReference type="GO" id="GO:0006935">
    <property type="term" value="P:chemotaxis"/>
    <property type="evidence" value="ECO:0007669"/>
    <property type="project" value="UniProtKB-UniRule"/>
</dbReference>
<evidence type="ECO:0000313" key="5">
    <source>
        <dbReference type="Proteomes" id="UP000094570"/>
    </source>
</evidence>
<keyword evidence="2 3" id="KW-0378">Hydrolase</keyword>
<dbReference type="PROSITE" id="PS51257">
    <property type="entry name" value="PROKAR_LIPOPROTEIN"/>
    <property type="match status" value="1"/>
</dbReference>
<dbReference type="EMBL" id="LWAF01000003">
    <property type="protein sequence ID" value="ODN30904.1"/>
    <property type="molecule type" value="Genomic_DNA"/>
</dbReference>
<comment type="caution">
    <text evidence="4">The sequence shown here is derived from an EMBL/GenBank/DDBJ whole genome shotgun (WGS) entry which is preliminary data.</text>
</comment>
<dbReference type="GO" id="GO:0050568">
    <property type="term" value="F:protein-glutamine glutaminase activity"/>
    <property type="evidence" value="ECO:0007669"/>
    <property type="project" value="UniProtKB-UniRule"/>
</dbReference>
<name>A0A1E3G3S2_9BACT</name>
<dbReference type="STRING" id="1008305.A4H02_03320"/>
<dbReference type="Gene3D" id="3.30.1330.200">
    <property type="match status" value="1"/>
</dbReference>
<dbReference type="HAMAP" id="MF_01440">
    <property type="entry name" value="CheD"/>
    <property type="match status" value="1"/>
</dbReference>
<dbReference type="RefSeq" id="WP_069292743.1">
    <property type="nucleotide sequence ID" value="NZ_CP140110.1"/>
</dbReference>
<dbReference type="InterPro" id="IPR011324">
    <property type="entry name" value="Cytotoxic_necrot_fac-like_cat"/>
</dbReference>
<proteinExistence type="inferred from homology"/>
<comment type="function">
    <text evidence="3">Probably deamidates glutamine residues to glutamate on methyl-accepting chemotaxis receptors (MCPs), playing an important role in chemotaxis.</text>
</comment>
<reference evidence="5" key="1">
    <citation type="submission" date="2016-04" db="EMBL/GenBank/DDBJ databases">
        <title>The genome sequence project of a novel Fervidobacterium isolate from a hot spring in Thailand.</title>
        <authorList>
            <person name="Gonzalez J.M."/>
            <person name="Cuecas A."/>
            <person name="Kanoksilapatham W."/>
        </authorList>
    </citation>
    <scope>NUCLEOTIDE SEQUENCE [LARGE SCALE GENOMIC DNA]</scope>
    <source>
        <strain evidence="5">FC2004</strain>
    </source>
</reference>
<protein>
    <recommendedName>
        <fullName evidence="3">Probable chemoreceptor glutamine deamidase CheD</fullName>
        <ecNumber evidence="3">3.5.1.44</ecNumber>
    </recommendedName>
</protein>
<dbReference type="InterPro" id="IPR054943">
    <property type="entry name" value="CheD_Thtga"/>
</dbReference>
<dbReference type="Proteomes" id="UP000094570">
    <property type="component" value="Unassembled WGS sequence"/>
</dbReference>
<evidence type="ECO:0000313" key="4">
    <source>
        <dbReference type="EMBL" id="ODN30904.1"/>
    </source>
</evidence>
<organism evidence="4 5">
    <name type="scientific">Fervidobacterium thailandense</name>
    <dbReference type="NCBI Taxonomy" id="1008305"/>
    <lineage>
        <taxon>Bacteria</taxon>
        <taxon>Thermotogati</taxon>
        <taxon>Thermotogota</taxon>
        <taxon>Thermotogae</taxon>
        <taxon>Thermotogales</taxon>
        <taxon>Fervidobacteriaceae</taxon>
        <taxon>Fervidobacterium</taxon>
    </lineage>
</organism>
<dbReference type="PANTHER" id="PTHR35147">
    <property type="entry name" value="CHEMORECEPTOR GLUTAMINE DEAMIDASE CHED-RELATED"/>
    <property type="match status" value="1"/>
</dbReference>
<dbReference type="InterPro" id="IPR038592">
    <property type="entry name" value="CheD-like_sf"/>
</dbReference>
<dbReference type="PANTHER" id="PTHR35147:SF1">
    <property type="entry name" value="CHEMORECEPTOR GLUTAMINE DEAMIDASE CHED-RELATED"/>
    <property type="match status" value="1"/>
</dbReference>
<evidence type="ECO:0000256" key="3">
    <source>
        <dbReference type="HAMAP-Rule" id="MF_01440"/>
    </source>
</evidence>
<dbReference type="EC" id="3.5.1.44" evidence="3"/>
<keyword evidence="5" id="KW-1185">Reference proteome</keyword>
<dbReference type="CDD" id="cd16352">
    <property type="entry name" value="CheD"/>
    <property type="match status" value="1"/>
</dbReference>
<dbReference type="AlphaFoldDB" id="A0A1E3G3S2"/>
<dbReference type="Pfam" id="PF03975">
    <property type="entry name" value="CheD"/>
    <property type="match status" value="1"/>
</dbReference>
<evidence type="ECO:0000256" key="2">
    <source>
        <dbReference type="ARBA" id="ARBA00022801"/>
    </source>
</evidence>
<accession>A0A1E3G3S2</accession>
<dbReference type="OrthoDB" id="9807202at2"/>
<dbReference type="NCBIfam" id="NF010018">
    <property type="entry name" value="PRK13495.1"/>
    <property type="match status" value="1"/>
</dbReference>
<comment type="similarity">
    <text evidence="3">Belongs to the CheD family.</text>
</comment>
<sequence>MSVKKKVIIGIGEYAVERNPAILVTLGLGSCVGVCIRDPIARVGGMVHVMLPDSGGKPTNTPGKFADTGIDIVVEKLIELGAQRGKLEAKIAGGASMFQSAMDIGARNVEAVKKALQRHGIKLLAEDTGGNKARSIEYDIESGKLLIRKVKTGDSVEVIEI</sequence>
<dbReference type="InterPro" id="IPR005659">
    <property type="entry name" value="Chemorcpt_Glu_NH3ase_CheD"/>
</dbReference>
<dbReference type="NCBIfam" id="NF041119">
    <property type="entry name" value="CheD_Thtga"/>
    <property type="match status" value="1"/>
</dbReference>
<comment type="catalytic activity">
    <reaction evidence="3">
        <text>L-glutaminyl-[protein] + H2O = L-glutamyl-[protein] + NH4(+)</text>
        <dbReference type="Rhea" id="RHEA:16441"/>
        <dbReference type="Rhea" id="RHEA-COMP:10207"/>
        <dbReference type="Rhea" id="RHEA-COMP:10208"/>
        <dbReference type="ChEBI" id="CHEBI:15377"/>
        <dbReference type="ChEBI" id="CHEBI:28938"/>
        <dbReference type="ChEBI" id="CHEBI:29973"/>
        <dbReference type="ChEBI" id="CHEBI:30011"/>
        <dbReference type="EC" id="3.5.1.44"/>
    </reaction>
</comment>
<gene>
    <name evidence="3" type="primary">cheD</name>
    <name evidence="4" type="ORF">A4H02_03320</name>
</gene>
<dbReference type="SUPFAM" id="SSF64438">
    <property type="entry name" value="CNF1/YfiH-like putative cysteine hydrolases"/>
    <property type="match status" value="1"/>
</dbReference>
<evidence type="ECO:0000256" key="1">
    <source>
        <dbReference type="ARBA" id="ARBA00022500"/>
    </source>
</evidence>